<dbReference type="AlphaFoldDB" id="A0A1D6I0E3"/>
<dbReference type="EMBL" id="CM007650">
    <property type="protein sequence ID" value="ONM53747.1"/>
    <property type="molecule type" value="Genomic_DNA"/>
</dbReference>
<protein>
    <submittedName>
        <fullName evidence="1">Uncharacterized protein</fullName>
    </submittedName>
</protein>
<reference evidence="1" key="1">
    <citation type="submission" date="2015-12" db="EMBL/GenBank/DDBJ databases">
        <title>Update maize B73 reference genome by single molecule sequencing technologies.</title>
        <authorList>
            <consortium name="Maize Genome Sequencing Project"/>
            <person name="Ware D."/>
        </authorList>
    </citation>
    <scope>NUCLEOTIDE SEQUENCE [LARGE SCALE GENOMIC DNA]</scope>
    <source>
        <tissue evidence="1">Seedling</tissue>
    </source>
</reference>
<accession>A0A1D6I0E3</accession>
<evidence type="ECO:0000313" key="1">
    <source>
        <dbReference type="EMBL" id="ONM53747.1"/>
    </source>
</evidence>
<sequence>MSAPTRRDSVVSPDHAGRSSAPLHHTTVSGLKGVIDKAEPHRALELIWLGTSLGDGLGDGLVGSGKGSQLPQGRDAGLALEGLSPRHRRALEAVDEIGGTTVEVRGALIKPCVPAGEPGGDELSESGVGGEGIVRELLHHGRAGPVAQGDPPRDIGPLIRLPRAERHRIHHGLEGYGANEDCQHHGLEGEAACPRAGGRFMVAAVKGIRSTSLGIRGRAWRERRIHKDGGSYGRRAEDECRGWKERGCGWMMEGARLWDAGLPG</sequence>
<proteinExistence type="predicted"/>
<dbReference type="PaxDb" id="4577-GRMZM2G331217_P01"/>
<gene>
    <name evidence="1" type="ORF">ZEAMMB73_Zm00001d019806</name>
</gene>
<organism evidence="1">
    <name type="scientific">Zea mays</name>
    <name type="common">Maize</name>
    <dbReference type="NCBI Taxonomy" id="4577"/>
    <lineage>
        <taxon>Eukaryota</taxon>
        <taxon>Viridiplantae</taxon>
        <taxon>Streptophyta</taxon>
        <taxon>Embryophyta</taxon>
        <taxon>Tracheophyta</taxon>
        <taxon>Spermatophyta</taxon>
        <taxon>Magnoliopsida</taxon>
        <taxon>Liliopsida</taxon>
        <taxon>Poales</taxon>
        <taxon>Poaceae</taxon>
        <taxon>PACMAD clade</taxon>
        <taxon>Panicoideae</taxon>
        <taxon>Andropogonodae</taxon>
        <taxon>Andropogoneae</taxon>
        <taxon>Tripsacinae</taxon>
        <taxon>Zea</taxon>
    </lineage>
</organism>
<name>A0A1D6I0E3_MAIZE</name>
<dbReference type="InParanoid" id="A0A1D6I0E3"/>